<dbReference type="Proteomes" id="UP000662914">
    <property type="component" value="Chromosome"/>
</dbReference>
<dbReference type="GO" id="GO:0005524">
    <property type="term" value="F:ATP binding"/>
    <property type="evidence" value="ECO:0007669"/>
    <property type="project" value="UniProtKB-KW"/>
</dbReference>
<evidence type="ECO:0000256" key="4">
    <source>
        <dbReference type="ARBA" id="ARBA00022840"/>
    </source>
</evidence>
<feature type="domain" description="ABC transporter" evidence="6">
    <location>
        <begin position="30"/>
        <end position="273"/>
    </location>
</feature>
<evidence type="ECO:0000313" key="8">
    <source>
        <dbReference type="Proteomes" id="UP000662914"/>
    </source>
</evidence>
<dbReference type="GO" id="GO:0016887">
    <property type="term" value="F:ATP hydrolysis activity"/>
    <property type="evidence" value="ECO:0007669"/>
    <property type="project" value="InterPro"/>
</dbReference>
<reference evidence="7" key="1">
    <citation type="journal article" name="DNA Res.">
        <title>The physiological potential of anammox bacteria as revealed by their core genome structure.</title>
        <authorList>
            <person name="Okubo T."/>
            <person name="Toyoda A."/>
            <person name="Fukuhara K."/>
            <person name="Uchiyama I."/>
            <person name="Harigaya Y."/>
            <person name="Kuroiwa M."/>
            <person name="Suzuki T."/>
            <person name="Murakami Y."/>
            <person name="Suwa Y."/>
            <person name="Takami H."/>
        </authorList>
    </citation>
    <scope>NUCLEOTIDE SEQUENCE</scope>
    <source>
        <strain evidence="7">317325-3</strain>
    </source>
</reference>
<keyword evidence="1" id="KW-0813">Transport</keyword>
<dbReference type="KEGG" id="ddz:DSYM_23870"/>
<accession>A0A809R4Q7</accession>
<dbReference type="InterPro" id="IPR003439">
    <property type="entry name" value="ABC_transporter-like_ATP-bd"/>
</dbReference>
<dbReference type="Pfam" id="PF00005">
    <property type="entry name" value="ABC_tran"/>
    <property type="match status" value="1"/>
</dbReference>
<protein>
    <submittedName>
        <fullName evidence="7">ABC transporter ATP-binding protein</fullName>
    </submittedName>
</protein>
<keyword evidence="2" id="KW-0472">Membrane</keyword>
<dbReference type="FunFam" id="3.40.50.300:FF:000421">
    <property type="entry name" value="Branched-chain amino acid ABC transporter ATP-binding protein"/>
    <property type="match status" value="1"/>
</dbReference>
<feature type="compositionally biased region" description="Basic and acidic residues" evidence="5">
    <location>
        <begin position="1"/>
        <end position="18"/>
    </location>
</feature>
<dbReference type="PANTHER" id="PTHR45772:SF3">
    <property type="entry name" value="ABC TRANSPORTER ATP-BINDING PROTEIN"/>
    <property type="match status" value="1"/>
</dbReference>
<dbReference type="InterPro" id="IPR032823">
    <property type="entry name" value="BCA_ABC_TP_C"/>
</dbReference>
<dbReference type="InterPro" id="IPR027417">
    <property type="entry name" value="P-loop_NTPase"/>
</dbReference>
<keyword evidence="3" id="KW-0547">Nucleotide-binding</keyword>
<evidence type="ECO:0000256" key="5">
    <source>
        <dbReference type="SAM" id="MobiDB-lite"/>
    </source>
</evidence>
<keyword evidence="2" id="KW-1003">Cell membrane</keyword>
<dbReference type="AlphaFoldDB" id="A0A809R4Q7"/>
<evidence type="ECO:0000256" key="2">
    <source>
        <dbReference type="ARBA" id="ARBA00022475"/>
    </source>
</evidence>
<evidence type="ECO:0000313" key="7">
    <source>
        <dbReference type="EMBL" id="BBO21688.1"/>
    </source>
</evidence>
<keyword evidence="4 7" id="KW-0067">ATP-binding</keyword>
<evidence type="ECO:0000256" key="1">
    <source>
        <dbReference type="ARBA" id="ARBA00022448"/>
    </source>
</evidence>
<dbReference type="PANTHER" id="PTHR45772">
    <property type="entry name" value="CONSERVED COMPONENT OF ABC TRANSPORTER FOR NATURAL AMINO ACIDS-RELATED"/>
    <property type="match status" value="1"/>
</dbReference>
<dbReference type="SMART" id="SM00382">
    <property type="entry name" value="AAA"/>
    <property type="match status" value="1"/>
</dbReference>
<dbReference type="InterPro" id="IPR051120">
    <property type="entry name" value="ABC_AA/LPS_Transport"/>
</dbReference>
<dbReference type="GO" id="GO:0005886">
    <property type="term" value="C:plasma membrane"/>
    <property type="evidence" value="ECO:0007669"/>
    <property type="project" value="TreeGrafter"/>
</dbReference>
<dbReference type="InterPro" id="IPR003593">
    <property type="entry name" value="AAA+_ATPase"/>
</dbReference>
<dbReference type="Gene3D" id="3.40.50.300">
    <property type="entry name" value="P-loop containing nucleotide triphosphate hydrolases"/>
    <property type="match status" value="1"/>
</dbReference>
<gene>
    <name evidence="7" type="ORF">DSYM_23870</name>
</gene>
<evidence type="ECO:0000256" key="3">
    <source>
        <dbReference type="ARBA" id="ARBA00022741"/>
    </source>
</evidence>
<feature type="region of interest" description="Disordered" evidence="5">
    <location>
        <begin position="1"/>
        <end position="26"/>
    </location>
</feature>
<dbReference type="InterPro" id="IPR017871">
    <property type="entry name" value="ABC_transporter-like_CS"/>
</dbReference>
<proteinExistence type="predicted"/>
<dbReference type="Pfam" id="PF12399">
    <property type="entry name" value="BCA_ABC_TP_C"/>
    <property type="match status" value="1"/>
</dbReference>
<organism evidence="7 8">
    <name type="scientific">Candidatus Desulfobacillus denitrificans</name>
    <dbReference type="NCBI Taxonomy" id="2608985"/>
    <lineage>
        <taxon>Bacteria</taxon>
        <taxon>Pseudomonadati</taxon>
        <taxon>Pseudomonadota</taxon>
        <taxon>Betaproteobacteria</taxon>
        <taxon>Candidatus Desulfobacillus</taxon>
    </lineage>
</organism>
<dbReference type="EMBL" id="AP021857">
    <property type="protein sequence ID" value="BBO21688.1"/>
    <property type="molecule type" value="Genomic_DNA"/>
</dbReference>
<dbReference type="PROSITE" id="PS50893">
    <property type="entry name" value="ABC_TRANSPORTER_2"/>
    <property type="match status" value="1"/>
</dbReference>
<dbReference type="PROSITE" id="PS00211">
    <property type="entry name" value="ABC_TRANSPORTER_1"/>
    <property type="match status" value="1"/>
</dbReference>
<sequence>MSHEVANDRHPLPREGGRGEGSQVTEHPVLATEGLTIRFGGHVAVNNVTAEFRPGTLTAIVGPNGAGKTTYFNLISGQLPASAGTVKLYGEDITHLGAAQRTRRGIGRAFQLTNLFPNLTVLENVRLAVQSRAGLGLNLLSLWSDHVEAREKAEHFLHRVALAERGGETASALSHGDKRKLEVAILLALEPDIFMFDEPTAGMSVDEVPVVLELIGYMKAQGDKTILLVEHKMDVVRSLADRIIVLHNGYLVADGDPAEVMNSPIVQEAYLGAGVADHV</sequence>
<name>A0A809R4Q7_9PROT</name>
<dbReference type="SUPFAM" id="SSF52540">
    <property type="entry name" value="P-loop containing nucleoside triphosphate hydrolases"/>
    <property type="match status" value="1"/>
</dbReference>
<dbReference type="CDD" id="cd03219">
    <property type="entry name" value="ABC_Mj1267_LivG_branched"/>
    <property type="match status" value="1"/>
</dbReference>
<evidence type="ECO:0000259" key="6">
    <source>
        <dbReference type="PROSITE" id="PS50893"/>
    </source>
</evidence>